<accession>A0ABU9XPR5</accession>
<gene>
    <name evidence="2" type="ORF">ABC969_05210</name>
</gene>
<keyword evidence="1" id="KW-0812">Transmembrane</keyword>
<feature type="transmembrane region" description="Helical" evidence="1">
    <location>
        <begin position="74"/>
        <end position="97"/>
    </location>
</feature>
<proteinExistence type="predicted"/>
<keyword evidence="3" id="KW-1185">Reference proteome</keyword>
<feature type="transmembrane region" description="Helical" evidence="1">
    <location>
        <begin position="109"/>
        <end position="131"/>
    </location>
</feature>
<name>A0ABU9XPR5_9SPHN</name>
<organism evidence="2 3">
    <name type="scientific">Sphingomonas qilianensis</name>
    <dbReference type="NCBI Taxonomy" id="1736690"/>
    <lineage>
        <taxon>Bacteria</taxon>
        <taxon>Pseudomonadati</taxon>
        <taxon>Pseudomonadota</taxon>
        <taxon>Alphaproteobacteria</taxon>
        <taxon>Sphingomonadales</taxon>
        <taxon>Sphingomonadaceae</taxon>
        <taxon>Sphingomonas</taxon>
    </lineage>
</organism>
<evidence type="ECO:0000313" key="3">
    <source>
        <dbReference type="Proteomes" id="UP001404104"/>
    </source>
</evidence>
<reference evidence="2 3" key="1">
    <citation type="submission" date="2024-05" db="EMBL/GenBank/DDBJ databases">
        <authorList>
            <person name="Liu Q."/>
            <person name="Xin Y.-H."/>
        </authorList>
    </citation>
    <scope>NUCLEOTIDE SEQUENCE [LARGE SCALE GENOMIC DNA]</scope>
    <source>
        <strain evidence="2 3">CGMCC 1.15349</strain>
    </source>
</reference>
<evidence type="ECO:0000256" key="1">
    <source>
        <dbReference type="SAM" id="Phobius"/>
    </source>
</evidence>
<protein>
    <recommendedName>
        <fullName evidence="4">Phage holin family protein</fullName>
    </recommendedName>
</protein>
<sequence length="167" mass="17902">MSDSLKPEPSIGDIIGEVAATERAAASLAPDDLKSLADRVDLLTADFGRWESYKAASAEYITAFRDEVDWHRRIRLAVSVACAIIVLFFAILLVVVLRHANTIFDRNSGHALTALIVATVTGSVIITIAVTKGAFQTMADRNAGLPMPDHMKEIVEAGKNLIGGGKL</sequence>
<evidence type="ECO:0000313" key="2">
    <source>
        <dbReference type="EMBL" id="MEN2785817.1"/>
    </source>
</evidence>
<evidence type="ECO:0008006" key="4">
    <source>
        <dbReference type="Google" id="ProtNLM"/>
    </source>
</evidence>
<keyword evidence="1" id="KW-0472">Membrane</keyword>
<keyword evidence="1" id="KW-1133">Transmembrane helix</keyword>
<comment type="caution">
    <text evidence="2">The sequence shown here is derived from an EMBL/GenBank/DDBJ whole genome shotgun (WGS) entry which is preliminary data.</text>
</comment>
<dbReference type="Proteomes" id="UP001404104">
    <property type="component" value="Unassembled WGS sequence"/>
</dbReference>
<dbReference type="EMBL" id="JBDIMF010000001">
    <property type="protein sequence ID" value="MEN2785817.1"/>
    <property type="molecule type" value="Genomic_DNA"/>
</dbReference>
<dbReference type="RefSeq" id="WP_345863446.1">
    <property type="nucleotide sequence ID" value="NZ_JBDIMF010000001.1"/>
</dbReference>